<keyword evidence="6 13" id="KW-0493">Microtubule</keyword>
<feature type="repeat" description="WD" evidence="14">
    <location>
        <begin position="331"/>
        <end position="372"/>
    </location>
</feature>
<dbReference type="GO" id="GO:0005813">
    <property type="term" value="C:centrosome"/>
    <property type="evidence" value="ECO:0007669"/>
    <property type="project" value="UniProtKB-SubCell"/>
</dbReference>
<dbReference type="FunCoup" id="E4XGS8">
    <property type="interactions" value="468"/>
</dbReference>
<dbReference type="Pfam" id="PF00400">
    <property type="entry name" value="WD40"/>
    <property type="match status" value="7"/>
</dbReference>
<dbReference type="Gene3D" id="2.130.10.10">
    <property type="entry name" value="YVTN repeat-like/Quinoprotein amine dehydrogenase"/>
    <property type="match status" value="1"/>
</dbReference>
<dbReference type="GO" id="GO:0005737">
    <property type="term" value="C:cytoplasm"/>
    <property type="evidence" value="ECO:0007669"/>
    <property type="project" value="UniProtKB-UniRule"/>
</dbReference>
<dbReference type="HAMAP" id="MF_03141">
    <property type="entry name" value="lis1"/>
    <property type="match status" value="1"/>
</dbReference>
<dbReference type="SUPFAM" id="SSF109925">
    <property type="entry name" value="Lissencephaly-1 protein (Lis-1, PAF-AH alpha) N-terminal domain"/>
    <property type="match status" value="1"/>
</dbReference>
<evidence type="ECO:0000256" key="4">
    <source>
        <dbReference type="ARBA" id="ARBA00022618"/>
    </source>
</evidence>
<dbReference type="EMBL" id="FN653049">
    <property type="protein sequence ID" value="CBY09876.1"/>
    <property type="molecule type" value="Genomic_DNA"/>
</dbReference>
<dbReference type="PROSITE" id="PS50082">
    <property type="entry name" value="WD_REPEATS_2"/>
    <property type="match status" value="7"/>
</dbReference>
<proteinExistence type="inferred from homology"/>
<dbReference type="GO" id="GO:0051012">
    <property type="term" value="P:microtubule sliding"/>
    <property type="evidence" value="ECO:0007669"/>
    <property type="project" value="UniProtKB-UniRule"/>
</dbReference>
<keyword evidence="10" id="KW-0508">mRNA splicing</keyword>
<dbReference type="InParanoid" id="E4XGS8"/>
<dbReference type="PROSITE" id="PS50294">
    <property type="entry name" value="WD_REPEATS_REGION"/>
    <property type="match status" value="7"/>
</dbReference>
<dbReference type="InterPro" id="IPR036322">
    <property type="entry name" value="WD40_repeat_dom_sf"/>
</dbReference>
<feature type="repeat" description="WD" evidence="14">
    <location>
        <begin position="229"/>
        <end position="270"/>
    </location>
</feature>
<dbReference type="PIRSF" id="PIRSF037647">
    <property type="entry name" value="Dynein_regulator_Lis1"/>
    <property type="match status" value="1"/>
</dbReference>
<evidence type="ECO:0000313" key="16">
    <source>
        <dbReference type="Proteomes" id="UP000001307"/>
    </source>
</evidence>
<dbReference type="GO" id="GO:0071013">
    <property type="term" value="C:catalytic step 2 spliceosome"/>
    <property type="evidence" value="ECO:0007669"/>
    <property type="project" value="TreeGrafter"/>
</dbReference>
<organism evidence="15">
    <name type="scientific">Oikopleura dioica</name>
    <name type="common">Tunicate</name>
    <dbReference type="NCBI Taxonomy" id="34765"/>
    <lineage>
        <taxon>Eukaryota</taxon>
        <taxon>Metazoa</taxon>
        <taxon>Chordata</taxon>
        <taxon>Tunicata</taxon>
        <taxon>Appendicularia</taxon>
        <taxon>Copelata</taxon>
        <taxon>Oikopleuridae</taxon>
        <taxon>Oikopleura</taxon>
    </lineage>
</organism>
<evidence type="ECO:0000256" key="11">
    <source>
        <dbReference type="ARBA" id="ARBA00023212"/>
    </source>
</evidence>
<comment type="domain">
    <text evidence="13">Dimerization mediated by the LisH domain may be required to activate dynein.</text>
</comment>
<comment type="function">
    <text evidence="13">Positively regulates the activity of the minus-end directed microtubule motor protein dynein. May enhance dynein-mediated microtubule sliding by targeting dynein to the microtubule plus end. Required for several dynein- and microtubule-dependent processes.</text>
</comment>
<feature type="repeat" description="WD" evidence="14">
    <location>
        <begin position="373"/>
        <end position="407"/>
    </location>
</feature>
<evidence type="ECO:0000256" key="12">
    <source>
        <dbReference type="ARBA" id="ARBA00023306"/>
    </source>
</evidence>
<keyword evidence="2 13" id="KW-0963">Cytoplasm</keyword>
<dbReference type="OrthoDB" id="674604at2759"/>
<dbReference type="InterPro" id="IPR015943">
    <property type="entry name" value="WD40/YVTN_repeat-like_dom_sf"/>
</dbReference>
<keyword evidence="5" id="KW-0507">mRNA processing</keyword>
<dbReference type="GO" id="GO:0008380">
    <property type="term" value="P:RNA splicing"/>
    <property type="evidence" value="ECO:0007669"/>
    <property type="project" value="UniProtKB-KW"/>
</dbReference>
<dbReference type="GO" id="GO:0005875">
    <property type="term" value="C:microtubule associated complex"/>
    <property type="evidence" value="ECO:0007669"/>
    <property type="project" value="UniProtKB-UniRule"/>
</dbReference>
<dbReference type="SUPFAM" id="SSF50978">
    <property type="entry name" value="WD40 repeat-like"/>
    <property type="match status" value="1"/>
</dbReference>
<keyword evidence="1 13" id="KW-0813">Transport</keyword>
<dbReference type="GO" id="GO:0000132">
    <property type="term" value="P:establishment of mitotic spindle orientation"/>
    <property type="evidence" value="ECO:0007669"/>
    <property type="project" value="UniProtKB-UniRule"/>
</dbReference>
<dbReference type="PANTHER" id="PTHR44006:SF1">
    <property type="entry name" value="U5 SMALL NUCLEAR RIBONUCLEOPROTEIN 40 KDA PROTEIN"/>
    <property type="match status" value="1"/>
</dbReference>
<dbReference type="PROSITE" id="PS00678">
    <property type="entry name" value="WD_REPEATS_1"/>
    <property type="match status" value="5"/>
</dbReference>
<reference evidence="15" key="1">
    <citation type="journal article" date="2010" name="Science">
        <title>Plasticity of animal genome architecture unmasked by rapid evolution of a pelagic tunicate.</title>
        <authorList>
            <person name="Denoeud F."/>
            <person name="Henriet S."/>
            <person name="Mungpakdee S."/>
            <person name="Aury J.M."/>
            <person name="Da Silva C."/>
            <person name="Brinkmann H."/>
            <person name="Mikhaleva J."/>
            <person name="Olsen L.C."/>
            <person name="Jubin C."/>
            <person name="Canestro C."/>
            <person name="Bouquet J.M."/>
            <person name="Danks G."/>
            <person name="Poulain J."/>
            <person name="Campsteijn C."/>
            <person name="Adamski M."/>
            <person name="Cross I."/>
            <person name="Yadetie F."/>
            <person name="Muffato M."/>
            <person name="Louis A."/>
            <person name="Butcher S."/>
            <person name="Tsagkogeorga G."/>
            <person name="Konrad A."/>
            <person name="Singh S."/>
            <person name="Jensen M.F."/>
            <person name="Cong E.H."/>
            <person name="Eikeseth-Otteraa H."/>
            <person name="Noel B."/>
            <person name="Anthouard V."/>
            <person name="Porcel B.M."/>
            <person name="Kachouri-Lafond R."/>
            <person name="Nishino A."/>
            <person name="Ugolini M."/>
            <person name="Chourrout P."/>
            <person name="Nishida H."/>
            <person name="Aasland R."/>
            <person name="Huzurbazar S."/>
            <person name="Westhof E."/>
            <person name="Delsuc F."/>
            <person name="Lehrach H."/>
            <person name="Reinhardt R."/>
            <person name="Weissenbach J."/>
            <person name="Roy S.W."/>
            <person name="Artiguenave F."/>
            <person name="Postlethwait J.H."/>
            <person name="Manak J.R."/>
            <person name="Thompson E.M."/>
            <person name="Jaillon O."/>
            <person name="Du Pasquier L."/>
            <person name="Boudinot P."/>
            <person name="Liberles D.A."/>
            <person name="Volff J.N."/>
            <person name="Philippe H."/>
            <person name="Lenhard B."/>
            <person name="Roest Crollius H."/>
            <person name="Wincker P."/>
            <person name="Chourrout D."/>
        </authorList>
    </citation>
    <scope>NUCLEOTIDE SEQUENCE [LARGE SCALE GENOMIC DNA]</scope>
</reference>
<comment type="similarity">
    <text evidence="13">Belongs to the WD repeat LIS1/nudF family.</text>
</comment>
<feature type="repeat" description="WD" evidence="14">
    <location>
        <begin position="286"/>
        <end position="330"/>
    </location>
</feature>
<keyword evidence="4 13" id="KW-0132">Cell division</keyword>
<dbReference type="AlphaFoldDB" id="E4XGS8"/>
<gene>
    <name evidence="15" type="ORF">GSOID_T00010693001</name>
</gene>
<evidence type="ECO:0000256" key="6">
    <source>
        <dbReference type="ARBA" id="ARBA00022701"/>
    </source>
</evidence>
<evidence type="ECO:0000256" key="2">
    <source>
        <dbReference type="ARBA" id="ARBA00022490"/>
    </source>
</evidence>
<dbReference type="InterPro" id="IPR017252">
    <property type="entry name" value="Dynein_regulator_LIS1"/>
</dbReference>
<feature type="repeat" description="WD" evidence="14">
    <location>
        <begin position="145"/>
        <end position="186"/>
    </location>
</feature>
<dbReference type="InterPro" id="IPR020472">
    <property type="entry name" value="WD40_PAC1"/>
</dbReference>
<keyword evidence="7" id="KW-0677">Repeat</keyword>
<dbReference type="GO" id="GO:0006397">
    <property type="term" value="P:mRNA processing"/>
    <property type="evidence" value="ECO:0007669"/>
    <property type="project" value="UniProtKB-KW"/>
</dbReference>
<dbReference type="GO" id="GO:0070840">
    <property type="term" value="F:dynein complex binding"/>
    <property type="evidence" value="ECO:0007669"/>
    <property type="project" value="UniProtKB-UniRule"/>
</dbReference>
<dbReference type="PROSITE" id="PS50896">
    <property type="entry name" value="LISH"/>
    <property type="match status" value="1"/>
</dbReference>
<dbReference type="CDD" id="cd00200">
    <property type="entry name" value="WD40"/>
    <property type="match status" value="1"/>
</dbReference>
<dbReference type="InterPro" id="IPR001680">
    <property type="entry name" value="WD40_rpt"/>
</dbReference>
<name>E4XGS8_OIKDI</name>
<evidence type="ECO:0000256" key="10">
    <source>
        <dbReference type="ARBA" id="ARBA00023187"/>
    </source>
</evidence>
<dbReference type="SMART" id="SM00320">
    <property type="entry name" value="WD40"/>
    <property type="match status" value="7"/>
</dbReference>
<sequence>MPLTTRQSEDLKSAVASYLRELGADKAFNAFVEENNVNNSNEKKFQGLLEKKWITIPRLQKKITDLELQLEQVKKDAIGGGFTPREKKDQSEWIPRGPEKVELHGHRSPITRTIFHPQFSLLVTASEDSQIKIWDSENGEYERTLKGHTDTVQDLAFDSTGKLLASCSADLTIKLWNFIDYECIKSLTGHDHNVSSVAFLPSGDHLVSCSRDKTIKLWETATGFCVHTLTGHAEWIRMVRPNANGTLLASCSNDHSVKVWDLEKKEIRADLRAHDNVVECVEWAPESSHDSIAKSVNLDAKSKGGPFLVSGSRDKTIKFWDVTSGICLLTLNGHDNWVRQLRFHPKGNYLLSCSDDKTLRTWHIENQRNHKTINAHNHFVQSLDIHKTCTFAVTGSVDKTAKIWECR</sequence>
<evidence type="ECO:0000256" key="14">
    <source>
        <dbReference type="PROSITE-ProRule" id="PRU00221"/>
    </source>
</evidence>
<keyword evidence="11 13" id="KW-0206">Cytoskeleton</keyword>
<dbReference type="GO" id="GO:0005874">
    <property type="term" value="C:microtubule"/>
    <property type="evidence" value="ECO:0007669"/>
    <property type="project" value="UniProtKB-KW"/>
</dbReference>
<keyword evidence="9 13" id="KW-0175">Coiled coil</keyword>
<accession>E4XGS8</accession>
<evidence type="ECO:0000256" key="1">
    <source>
        <dbReference type="ARBA" id="ARBA00022448"/>
    </source>
</evidence>
<keyword evidence="3 14" id="KW-0853">WD repeat</keyword>
<feature type="repeat" description="WD" evidence="14">
    <location>
        <begin position="187"/>
        <end position="228"/>
    </location>
</feature>
<keyword evidence="12 13" id="KW-0131">Cell cycle</keyword>
<dbReference type="GO" id="GO:0003723">
    <property type="term" value="F:RNA binding"/>
    <property type="evidence" value="ECO:0007669"/>
    <property type="project" value="TreeGrafter"/>
</dbReference>
<keyword evidence="8 13" id="KW-0498">Mitosis</keyword>
<dbReference type="InterPro" id="IPR052234">
    <property type="entry name" value="U5_snRNP_Component"/>
</dbReference>
<dbReference type="Proteomes" id="UP000001307">
    <property type="component" value="Unassembled WGS sequence"/>
</dbReference>
<evidence type="ECO:0000256" key="3">
    <source>
        <dbReference type="ARBA" id="ARBA00022574"/>
    </source>
</evidence>
<dbReference type="Gene3D" id="1.20.960.30">
    <property type="match status" value="1"/>
</dbReference>
<evidence type="ECO:0000256" key="9">
    <source>
        <dbReference type="ARBA" id="ARBA00023054"/>
    </source>
</evidence>
<dbReference type="InterPro" id="IPR006594">
    <property type="entry name" value="LisH"/>
</dbReference>
<evidence type="ECO:0000256" key="7">
    <source>
        <dbReference type="ARBA" id="ARBA00022737"/>
    </source>
</evidence>
<evidence type="ECO:0000256" key="5">
    <source>
        <dbReference type="ARBA" id="ARBA00022664"/>
    </source>
</evidence>
<dbReference type="PRINTS" id="PR00320">
    <property type="entry name" value="GPROTEINBRPT"/>
</dbReference>
<evidence type="ECO:0000256" key="13">
    <source>
        <dbReference type="HAMAP-Rule" id="MF_03141"/>
    </source>
</evidence>
<keyword evidence="16" id="KW-1185">Reference proteome</keyword>
<dbReference type="InterPro" id="IPR019775">
    <property type="entry name" value="WD40_repeat_CS"/>
</dbReference>
<feature type="repeat" description="WD" evidence="14">
    <location>
        <begin position="103"/>
        <end position="144"/>
    </location>
</feature>
<dbReference type="PANTHER" id="PTHR44006">
    <property type="entry name" value="U5 SMALL NUCLEAR RIBONUCLEOPROTEIN 40 KDA PROTEIN"/>
    <property type="match status" value="1"/>
</dbReference>
<evidence type="ECO:0000313" key="15">
    <source>
        <dbReference type="EMBL" id="CBY09876.1"/>
    </source>
</evidence>
<protein>
    <recommendedName>
        <fullName evidence="13">Lissencephaly-1 homolog</fullName>
    </recommendedName>
</protein>
<dbReference type="InterPro" id="IPR037190">
    <property type="entry name" value="LIS1_N"/>
</dbReference>
<dbReference type="GO" id="GO:0051301">
    <property type="term" value="P:cell division"/>
    <property type="evidence" value="ECO:0007669"/>
    <property type="project" value="UniProtKB-KW"/>
</dbReference>
<comment type="subcellular location">
    <subcellularLocation>
        <location evidence="13">Cytoplasm</location>
        <location evidence="13">Cytoskeleton</location>
    </subcellularLocation>
    <subcellularLocation>
        <location evidence="13">Cytoplasm</location>
        <location evidence="13">Cytoskeleton</location>
        <location evidence="13">Microtubule organizing center</location>
        <location evidence="13">Centrosome</location>
    </subcellularLocation>
    <text evidence="13">Localizes to the plus end of microtubules and to the centrosome.</text>
</comment>
<evidence type="ECO:0000256" key="8">
    <source>
        <dbReference type="ARBA" id="ARBA00022776"/>
    </source>
</evidence>